<dbReference type="EMBL" id="CP063845">
    <property type="protein sequence ID" value="UFP93598.1"/>
    <property type="molecule type" value="Genomic_DNA"/>
</dbReference>
<organism evidence="1 2">
    <name type="scientific">Gloeobacter morelensis MG652769</name>
    <dbReference type="NCBI Taxonomy" id="2781736"/>
    <lineage>
        <taxon>Bacteria</taxon>
        <taxon>Bacillati</taxon>
        <taxon>Cyanobacteriota</taxon>
        <taxon>Cyanophyceae</taxon>
        <taxon>Gloeobacterales</taxon>
        <taxon>Gloeobacteraceae</taxon>
        <taxon>Gloeobacter</taxon>
        <taxon>Gloeobacter morelensis</taxon>
    </lineage>
</organism>
<name>A0ABY3PIU8_9CYAN</name>
<dbReference type="PROSITE" id="PS51257">
    <property type="entry name" value="PROKAR_LIPOPROTEIN"/>
    <property type="match status" value="1"/>
</dbReference>
<dbReference type="SUPFAM" id="SSF53300">
    <property type="entry name" value="vWA-like"/>
    <property type="match status" value="1"/>
</dbReference>
<protein>
    <submittedName>
        <fullName evidence="1">VWA domain-containing protein</fullName>
    </submittedName>
</protein>
<dbReference type="Gene3D" id="3.40.50.410">
    <property type="entry name" value="von Willebrand factor, type A domain"/>
    <property type="match status" value="1"/>
</dbReference>
<reference evidence="1 2" key="1">
    <citation type="journal article" date="2021" name="Genome Biol. Evol.">
        <title>Complete Genome Sequencing of a Novel Gloeobacter Species from a Waterfall Cave in Mexico.</title>
        <authorList>
            <person name="Saw J.H."/>
            <person name="Cardona T."/>
            <person name="Montejano G."/>
        </authorList>
    </citation>
    <scope>NUCLEOTIDE SEQUENCE [LARGE SCALE GENOMIC DNA]</scope>
    <source>
        <strain evidence="1">MG652769</strain>
    </source>
</reference>
<sequence>MSRPTGFALLIGAVVLAVTACAPAPTLRVAMFFDNSQSTRSIHRYLADAARLIYLNLDGEDTVQVFRLGQNLYPLTDAVHPEPDAFDRLLASLGRTLPQERGTSLGGALERGLQFVEERPGAPRAAATVLLVVFTDAADEGGTGTLNMPQPDLQRWAQRTARTGTFVLFVGPEGPRRERIDSALRPALGERLSLCGRDEAPACYLNALERFRAGLS</sequence>
<accession>A0ABY3PIU8</accession>
<dbReference type="Proteomes" id="UP001054846">
    <property type="component" value="Chromosome"/>
</dbReference>
<evidence type="ECO:0000313" key="1">
    <source>
        <dbReference type="EMBL" id="UFP93598.1"/>
    </source>
</evidence>
<dbReference type="RefSeq" id="WP_230840650.1">
    <property type="nucleotide sequence ID" value="NZ_CP063845.1"/>
</dbReference>
<keyword evidence="2" id="KW-1185">Reference proteome</keyword>
<evidence type="ECO:0000313" key="2">
    <source>
        <dbReference type="Proteomes" id="UP001054846"/>
    </source>
</evidence>
<proteinExistence type="predicted"/>
<gene>
    <name evidence="1" type="ORF">ISF26_17675</name>
</gene>
<dbReference type="InterPro" id="IPR036465">
    <property type="entry name" value="vWFA_dom_sf"/>
</dbReference>